<dbReference type="InterPro" id="IPR036676">
    <property type="entry name" value="PurM-like_C_sf"/>
</dbReference>
<comment type="caution">
    <text evidence="18">The sequence shown here is derived from an EMBL/GenBank/DDBJ whole genome shotgun (WGS) entry which is preliminary data.</text>
</comment>
<evidence type="ECO:0000256" key="8">
    <source>
        <dbReference type="ARBA" id="ARBA00022741"/>
    </source>
</evidence>
<dbReference type="Gene3D" id="3.90.650.10">
    <property type="entry name" value="PurM-like C-terminal domain"/>
    <property type="match status" value="1"/>
</dbReference>
<comment type="catalytic activity">
    <reaction evidence="14 15">
        <text>2-formamido-N(1)-(5-O-phospho-beta-D-ribosyl)acetamidine + ATP = 5-amino-1-(5-phospho-beta-D-ribosyl)imidazole + ADP + phosphate + H(+)</text>
        <dbReference type="Rhea" id="RHEA:23032"/>
        <dbReference type="ChEBI" id="CHEBI:15378"/>
        <dbReference type="ChEBI" id="CHEBI:30616"/>
        <dbReference type="ChEBI" id="CHEBI:43474"/>
        <dbReference type="ChEBI" id="CHEBI:137981"/>
        <dbReference type="ChEBI" id="CHEBI:147287"/>
        <dbReference type="ChEBI" id="CHEBI:456216"/>
        <dbReference type="EC" id="6.3.3.1"/>
    </reaction>
</comment>
<comment type="pathway">
    <text evidence="2 15">Purine metabolism; IMP biosynthesis via de novo pathway; 5-amino-1-(5-phospho-D-ribosyl)imidazole from N(2)-formyl-N(1)-(5-phospho-D-ribosyl)glycinamide: step 2/2.</text>
</comment>
<dbReference type="GO" id="GO:0006189">
    <property type="term" value="P:'de novo' IMP biosynthetic process"/>
    <property type="evidence" value="ECO:0007669"/>
    <property type="project" value="UniProtKB-UniRule"/>
</dbReference>
<dbReference type="InterPro" id="IPR016188">
    <property type="entry name" value="PurM-like_N"/>
</dbReference>
<dbReference type="SUPFAM" id="SSF56042">
    <property type="entry name" value="PurM C-terminal domain-like"/>
    <property type="match status" value="1"/>
</dbReference>
<organism evidence="18 19">
    <name type="scientific">Carboxydothermus pertinax</name>
    <dbReference type="NCBI Taxonomy" id="870242"/>
    <lineage>
        <taxon>Bacteria</taxon>
        <taxon>Bacillati</taxon>
        <taxon>Bacillota</taxon>
        <taxon>Clostridia</taxon>
        <taxon>Thermoanaerobacterales</taxon>
        <taxon>Thermoanaerobacteraceae</taxon>
        <taxon>Carboxydothermus</taxon>
    </lineage>
</organism>
<evidence type="ECO:0000256" key="1">
    <source>
        <dbReference type="ARBA" id="ARBA00004496"/>
    </source>
</evidence>
<dbReference type="PANTHER" id="PTHR10520:SF12">
    <property type="entry name" value="TRIFUNCTIONAL PURINE BIOSYNTHETIC PROTEIN ADENOSINE-3"/>
    <property type="match status" value="1"/>
</dbReference>
<comment type="similarity">
    <text evidence="3 15">Belongs to the AIR synthase family.</text>
</comment>
<dbReference type="FunFam" id="3.90.650.10:FF:000011">
    <property type="entry name" value="Phosphoribosylformylglycinamidine cyclo-ligase"/>
    <property type="match status" value="1"/>
</dbReference>
<evidence type="ECO:0000256" key="7">
    <source>
        <dbReference type="ARBA" id="ARBA00022598"/>
    </source>
</evidence>
<dbReference type="Pfam" id="PF02769">
    <property type="entry name" value="AIRS_C"/>
    <property type="match status" value="1"/>
</dbReference>
<dbReference type="GO" id="GO:0005524">
    <property type="term" value="F:ATP binding"/>
    <property type="evidence" value="ECO:0007669"/>
    <property type="project" value="UniProtKB-KW"/>
</dbReference>
<dbReference type="SUPFAM" id="SSF55326">
    <property type="entry name" value="PurM N-terminal domain-like"/>
    <property type="match status" value="1"/>
</dbReference>
<dbReference type="PANTHER" id="PTHR10520">
    <property type="entry name" value="TRIFUNCTIONAL PURINE BIOSYNTHETIC PROTEIN ADENOSINE-3-RELATED"/>
    <property type="match status" value="1"/>
</dbReference>
<dbReference type="InterPro" id="IPR036921">
    <property type="entry name" value="PurM-like_N_sf"/>
</dbReference>
<evidence type="ECO:0000256" key="13">
    <source>
        <dbReference type="ARBA" id="ARBA00033093"/>
    </source>
</evidence>
<dbReference type="Pfam" id="PF00586">
    <property type="entry name" value="AIRS"/>
    <property type="match status" value="1"/>
</dbReference>
<keyword evidence="8 15" id="KW-0547">Nucleotide-binding</keyword>
<dbReference type="RefSeq" id="WP_075860339.1">
    <property type="nucleotide sequence ID" value="NZ_BDJK01000062.1"/>
</dbReference>
<evidence type="ECO:0000313" key="18">
    <source>
        <dbReference type="EMBL" id="GAV23944.1"/>
    </source>
</evidence>
<dbReference type="GO" id="GO:0005829">
    <property type="term" value="C:cytosol"/>
    <property type="evidence" value="ECO:0007669"/>
    <property type="project" value="TreeGrafter"/>
</dbReference>
<keyword evidence="19" id="KW-1185">Reference proteome</keyword>
<dbReference type="OrthoDB" id="9802507at2"/>
<dbReference type="FunFam" id="3.30.1330.10:FF:000001">
    <property type="entry name" value="Phosphoribosylformylglycinamidine cyclo-ligase"/>
    <property type="match status" value="1"/>
</dbReference>
<evidence type="ECO:0000256" key="3">
    <source>
        <dbReference type="ARBA" id="ARBA00010280"/>
    </source>
</evidence>
<evidence type="ECO:0000256" key="9">
    <source>
        <dbReference type="ARBA" id="ARBA00022755"/>
    </source>
</evidence>
<dbReference type="HAMAP" id="MF_00741">
    <property type="entry name" value="AIRS"/>
    <property type="match status" value="1"/>
</dbReference>
<keyword evidence="6 15" id="KW-0963">Cytoplasm</keyword>
<dbReference type="EC" id="6.3.3.1" evidence="4 15"/>
<dbReference type="Proteomes" id="UP000187485">
    <property type="component" value="Unassembled WGS sequence"/>
</dbReference>
<evidence type="ECO:0000256" key="4">
    <source>
        <dbReference type="ARBA" id="ARBA00013047"/>
    </source>
</evidence>
<keyword evidence="9 15" id="KW-0658">Purine biosynthesis</keyword>
<feature type="domain" description="PurM-like N-terminal" evidence="16">
    <location>
        <begin position="57"/>
        <end position="162"/>
    </location>
</feature>
<name>A0A1L8CYJ9_9THEO</name>
<sequence>MEELTYKASGVDIDAGLDAVRRIKSEVEKTLNPNVIAGIGGFSALYRLDVSGYKEPVLVSSTDGVGTKLKIAQTLGKYDTIGIDLVAMVVNDLLTVGAKPLFFLDYVAVGKLNPEQVTDLVKGMAQGCLEADCSLVGGETAEMPGVYHPGDFDIAGFGVGVVEKSKIIDGSSVKAGDVMIGVASSGIHSNGLSLARKALLEYGKYHLTDYIEEFGKTLGEELLTPTRIYVKPVLDLLQRVEIKGMAHITGGGILDNLPRVLSEDVEARLTVNWEVPKIFKLIEKSGNVPRSEMWRTFNMGIGFILIVEEAKVQEAIKTLESFNYKSWVIGEITAGERKVIINE</sequence>
<evidence type="ECO:0000256" key="11">
    <source>
        <dbReference type="ARBA" id="ARBA00031908"/>
    </source>
</evidence>
<dbReference type="NCBIfam" id="TIGR00878">
    <property type="entry name" value="purM"/>
    <property type="match status" value="1"/>
</dbReference>
<dbReference type="Gene3D" id="3.30.1330.10">
    <property type="entry name" value="PurM-like, N-terminal domain"/>
    <property type="match status" value="1"/>
</dbReference>
<evidence type="ECO:0000256" key="15">
    <source>
        <dbReference type="HAMAP-Rule" id="MF_00741"/>
    </source>
</evidence>
<protein>
    <recommendedName>
        <fullName evidence="5 15">Phosphoribosylformylglycinamidine cyclo-ligase</fullName>
        <ecNumber evidence="4 15">6.3.3.1</ecNumber>
    </recommendedName>
    <alternativeName>
        <fullName evidence="12 15">AIR synthase</fullName>
    </alternativeName>
    <alternativeName>
        <fullName evidence="13 15">AIRS</fullName>
    </alternativeName>
    <alternativeName>
        <fullName evidence="11 15">Phosphoribosyl-aminoimidazole synthetase</fullName>
    </alternativeName>
</protein>
<evidence type="ECO:0000256" key="10">
    <source>
        <dbReference type="ARBA" id="ARBA00022840"/>
    </source>
</evidence>
<feature type="domain" description="PurM-like C-terminal" evidence="17">
    <location>
        <begin position="174"/>
        <end position="340"/>
    </location>
</feature>
<dbReference type="GO" id="GO:0046084">
    <property type="term" value="P:adenine biosynthetic process"/>
    <property type="evidence" value="ECO:0007669"/>
    <property type="project" value="TreeGrafter"/>
</dbReference>
<evidence type="ECO:0000256" key="2">
    <source>
        <dbReference type="ARBA" id="ARBA00004686"/>
    </source>
</evidence>
<dbReference type="GO" id="GO:0004641">
    <property type="term" value="F:phosphoribosylformylglycinamidine cyclo-ligase activity"/>
    <property type="evidence" value="ECO:0007669"/>
    <property type="project" value="UniProtKB-UniRule"/>
</dbReference>
<dbReference type="InterPro" id="IPR004733">
    <property type="entry name" value="PurM_cligase"/>
</dbReference>
<dbReference type="GO" id="GO:0004637">
    <property type="term" value="F:phosphoribosylamine-glycine ligase activity"/>
    <property type="evidence" value="ECO:0007669"/>
    <property type="project" value="TreeGrafter"/>
</dbReference>
<accession>A0A1L8CYJ9</accession>
<dbReference type="CDD" id="cd02196">
    <property type="entry name" value="PurM"/>
    <property type="match status" value="1"/>
</dbReference>
<evidence type="ECO:0000256" key="6">
    <source>
        <dbReference type="ARBA" id="ARBA00022490"/>
    </source>
</evidence>
<dbReference type="UniPathway" id="UPA00074">
    <property type="reaction ID" value="UER00129"/>
</dbReference>
<keyword evidence="10 15" id="KW-0067">ATP-binding</keyword>
<evidence type="ECO:0000259" key="17">
    <source>
        <dbReference type="Pfam" id="PF02769"/>
    </source>
</evidence>
<dbReference type="AlphaFoldDB" id="A0A1L8CYJ9"/>
<comment type="subcellular location">
    <subcellularLocation>
        <location evidence="1 15">Cytoplasm</location>
    </subcellularLocation>
</comment>
<evidence type="ECO:0000256" key="5">
    <source>
        <dbReference type="ARBA" id="ARBA00020367"/>
    </source>
</evidence>
<evidence type="ECO:0000313" key="19">
    <source>
        <dbReference type="Proteomes" id="UP000187485"/>
    </source>
</evidence>
<dbReference type="STRING" id="870242.cpu_24540"/>
<keyword evidence="7 15" id="KW-0436">Ligase</keyword>
<proteinExistence type="inferred from homology"/>
<gene>
    <name evidence="15" type="primary">purM</name>
    <name evidence="18" type="ORF">cpu_24540</name>
</gene>
<evidence type="ECO:0000259" key="16">
    <source>
        <dbReference type="Pfam" id="PF00586"/>
    </source>
</evidence>
<reference evidence="19" key="1">
    <citation type="submission" date="2016-12" db="EMBL/GenBank/DDBJ databases">
        <title>Draft Genome Sequences od Carboxydothermus pertinax and islandicus, Hydrogenogenic Carboxydotrophic Bacteria.</title>
        <authorList>
            <person name="Fukuyama Y."/>
            <person name="Ohmae K."/>
            <person name="Yoneda Y."/>
            <person name="Yoshida T."/>
            <person name="Sako Y."/>
        </authorList>
    </citation>
    <scope>NUCLEOTIDE SEQUENCE [LARGE SCALE GENOMIC DNA]</scope>
    <source>
        <strain evidence="19">Ug1</strain>
    </source>
</reference>
<dbReference type="EMBL" id="BDJK01000062">
    <property type="protein sequence ID" value="GAV23944.1"/>
    <property type="molecule type" value="Genomic_DNA"/>
</dbReference>
<dbReference type="InterPro" id="IPR010918">
    <property type="entry name" value="PurM-like_C_dom"/>
</dbReference>
<evidence type="ECO:0000256" key="12">
    <source>
        <dbReference type="ARBA" id="ARBA00032931"/>
    </source>
</evidence>
<evidence type="ECO:0000256" key="14">
    <source>
        <dbReference type="ARBA" id="ARBA00049057"/>
    </source>
</evidence>